<dbReference type="InterPro" id="IPR043128">
    <property type="entry name" value="Rev_trsase/Diguanyl_cyclase"/>
</dbReference>
<dbReference type="Pfam" id="PF00990">
    <property type="entry name" value="GGDEF"/>
    <property type="match status" value="1"/>
</dbReference>
<proteinExistence type="predicted"/>
<dbReference type="Proteomes" id="UP000243053">
    <property type="component" value="Unassembled WGS sequence"/>
</dbReference>
<evidence type="ECO:0000313" key="6">
    <source>
        <dbReference type="Proteomes" id="UP000243053"/>
    </source>
</evidence>
<evidence type="ECO:0000256" key="1">
    <source>
        <dbReference type="ARBA" id="ARBA00001946"/>
    </source>
</evidence>
<gene>
    <name evidence="5" type="ORF">A9Q75_15870</name>
</gene>
<feature type="domain" description="GGDEF" evidence="4">
    <location>
        <begin position="448"/>
        <end position="580"/>
    </location>
</feature>
<dbReference type="SMART" id="SM00267">
    <property type="entry name" value="GGDEF"/>
    <property type="match status" value="1"/>
</dbReference>
<dbReference type="Pfam" id="PF13426">
    <property type="entry name" value="PAS_9"/>
    <property type="match status" value="1"/>
</dbReference>
<dbReference type="PANTHER" id="PTHR44757:SF2">
    <property type="entry name" value="BIOFILM ARCHITECTURE MAINTENANCE PROTEIN MBAA"/>
    <property type="match status" value="1"/>
</dbReference>
<evidence type="ECO:0000259" key="4">
    <source>
        <dbReference type="PROSITE" id="PS50887"/>
    </source>
</evidence>
<evidence type="ECO:0000259" key="3">
    <source>
        <dbReference type="PROSITE" id="PS50113"/>
    </source>
</evidence>
<dbReference type="PROSITE" id="PS50113">
    <property type="entry name" value="PAC"/>
    <property type="match status" value="1"/>
</dbReference>
<dbReference type="SMART" id="SM00091">
    <property type="entry name" value="PAS"/>
    <property type="match status" value="3"/>
</dbReference>
<comment type="cofactor">
    <cofactor evidence="1">
        <name>Mg(2+)</name>
        <dbReference type="ChEBI" id="CHEBI:18420"/>
    </cofactor>
</comment>
<feature type="domain" description="PAC" evidence="3">
    <location>
        <begin position="242"/>
        <end position="300"/>
    </location>
</feature>
<dbReference type="SUPFAM" id="SSF55785">
    <property type="entry name" value="PYP-like sensor domain (PAS domain)"/>
    <property type="match status" value="2"/>
</dbReference>
<dbReference type="NCBIfam" id="TIGR00254">
    <property type="entry name" value="GGDEF"/>
    <property type="match status" value="1"/>
</dbReference>
<reference evidence="6" key="1">
    <citation type="journal article" date="2017" name="Proc. Natl. Acad. Sci. U.S.A.">
        <title>Simulation of Deepwater Horizon oil plume reveals substrate specialization within a complex community of hydrocarbon degraders.</title>
        <authorList>
            <person name="Hu P."/>
            <person name="Dubinsky E.A."/>
            <person name="Probst A.J."/>
            <person name="Wang J."/>
            <person name="Sieber C.M.K."/>
            <person name="Tom L.M."/>
            <person name="Gardinali P."/>
            <person name="Banfield J.F."/>
            <person name="Atlas R.M."/>
            <person name="Andersen G.L."/>
        </authorList>
    </citation>
    <scope>NUCLEOTIDE SEQUENCE [LARGE SCALE GENOMIC DNA]</scope>
</reference>
<dbReference type="GO" id="GO:0003824">
    <property type="term" value="F:catalytic activity"/>
    <property type="evidence" value="ECO:0007669"/>
    <property type="project" value="UniProtKB-ARBA"/>
</dbReference>
<dbReference type="PROSITE" id="PS50887">
    <property type="entry name" value="GGDEF"/>
    <property type="match status" value="1"/>
</dbReference>
<dbReference type="InterPro" id="IPR000160">
    <property type="entry name" value="GGDEF_dom"/>
</dbReference>
<dbReference type="CDD" id="cd00130">
    <property type="entry name" value="PAS"/>
    <property type="match status" value="1"/>
</dbReference>
<dbReference type="Pfam" id="PF08448">
    <property type="entry name" value="PAS_4"/>
    <property type="match status" value="2"/>
</dbReference>
<feature type="domain" description="PAS" evidence="2">
    <location>
        <begin position="174"/>
        <end position="244"/>
    </location>
</feature>
<dbReference type="PANTHER" id="PTHR44757">
    <property type="entry name" value="DIGUANYLATE CYCLASE DGCP"/>
    <property type="match status" value="1"/>
</dbReference>
<dbReference type="Gene3D" id="3.30.70.270">
    <property type="match status" value="1"/>
</dbReference>
<dbReference type="PROSITE" id="PS50112">
    <property type="entry name" value="PAS"/>
    <property type="match status" value="1"/>
</dbReference>
<dbReference type="InterPro" id="IPR000014">
    <property type="entry name" value="PAS"/>
</dbReference>
<name>A0A1Y5E7X4_COLPS</name>
<sequence>MVKGFELIKCIAIKFLLNIIHKLVYNKNMKNKKYSLQENYTALKHTNSSPNLADLSLLSVLEDLISIVDENYYYRAVSAGYTKFFGINNESIVGKHVSELHGQERFEQYIKPFLDKALLGEEVSLQFWGKNHLGEHRFIDSRHSFYHGLPSKAVAVVARDITDQITAHKALDKEKRMLTTMIDALPGFIFIKDNNGIYQRCNRSFEVFLDKTNRDIIGFSDDDLMSQKSANYIKENDKKVLQGNEVRCDEKVTYNNGEKRLLDMLKIPLYSDEKNLNIEGLVGIGNDVTDEREIESKLKLAALVFETTSEPCFILDKNGYIQTANVAAKLNIMTPPQSDKHLLSITDFIFCYDDNLLFKEIIATKRQWAGDVTTEDGQPFLASLNSTLDKNNIPDNYVLILRDNTSSKIKEMDLSNKAYYDYLTGLPNRLQLQNNLSSAIIRCERQNKLMAALFIDLDKFKPINDQFGHFEGDKVLIEIAARIEFEMRKVDLVARIGGDEFVVIIDIKSIDQAKHVAEKLIEQIEQPLIIQNSSVTISASIGISIYPDDANNATTLLEHADQAMYEAKLYKDESYCYYHEIRKK</sequence>
<dbReference type="SUPFAM" id="SSF55073">
    <property type="entry name" value="Nucleotide cyclase"/>
    <property type="match status" value="1"/>
</dbReference>
<dbReference type="NCBIfam" id="TIGR00229">
    <property type="entry name" value="sensory_box"/>
    <property type="match status" value="2"/>
</dbReference>
<comment type="caution">
    <text evidence="5">The sequence shown here is derived from an EMBL/GenBank/DDBJ whole genome shotgun (WGS) entry which is preliminary data.</text>
</comment>
<dbReference type="InterPro" id="IPR052155">
    <property type="entry name" value="Biofilm_reg_signaling"/>
</dbReference>
<evidence type="ECO:0000313" key="5">
    <source>
        <dbReference type="EMBL" id="OUR76777.1"/>
    </source>
</evidence>
<evidence type="ECO:0000259" key="2">
    <source>
        <dbReference type="PROSITE" id="PS50112"/>
    </source>
</evidence>
<dbReference type="CDD" id="cd01949">
    <property type="entry name" value="GGDEF"/>
    <property type="match status" value="1"/>
</dbReference>
<dbReference type="EMBL" id="MAAF01000096">
    <property type="protein sequence ID" value="OUR76777.1"/>
    <property type="molecule type" value="Genomic_DNA"/>
</dbReference>
<dbReference type="InterPro" id="IPR013656">
    <property type="entry name" value="PAS_4"/>
</dbReference>
<dbReference type="FunFam" id="3.30.70.270:FF:000001">
    <property type="entry name" value="Diguanylate cyclase domain protein"/>
    <property type="match status" value="1"/>
</dbReference>
<dbReference type="Gene3D" id="3.30.450.20">
    <property type="entry name" value="PAS domain"/>
    <property type="match status" value="3"/>
</dbReference>
<protein>
    <submittedName>
        <fullName evidence="5">Uncharacterized protein</fullName>
    </submittedName>
</protein>
<dbReference type="InterPro" id="IPR000700">
    <property type="entry name" value="PAS-assoc_C"/>
</dbReference>
<accession>A0A1Y5E7X4</accession>
<dbReference type="AlphaFoldDB" id="A0A1Y5E7X4"/>
<dbReference type="InterPro" id="IPR029787">
    <property type="entry name" value="Nucleotide_cyclase"/>
</dbReference>
<dbReference type="InterPro" id="IPR035965">
    <property type="entry name" value="PAS-like_dom_sf"/>
</dbReference>
<organism evidence="5 6">
    <name type="scientific">Colwellia psychrerythraea</name>
    <name type="common">Vibrio psychroerythus</name>
    <dbReference type="NCBI Taxonomy" id="28229"/>
    <lineage>
        <taxon>Bacteria</taxon>
        <taxon>Pseudomonadati</taxon>
        <taxon>Pseudomonadota</taxon>
        <taxon>Gammaproteobacteria</taxon>
        <taxon>Alteromonadales</taxon>
        <taxon>Colwelliaceae</taxon>
        <taxon>Colwellia</taxon>
    </lineage>
</organism>